<dbReference type="Proteomes" id="UP000263900">
    <property type="component" value="Chromosome"/>
</dbReference>
<dbReference type="InterPro" id="IPR001789">
    <property type="entry name" value="Sig_transdc_resp-reg_receiver"/>
</dbReference>
<dbReference type="PROSITE" id="PS01124">
    <property type="entry name" value="HTH_ARAC_FAMILY_2"/>
    <property type="match status" value="1"/>
</dbReference>
<dbReference type="GO" id="GO:0000155">
    <property type="term" value="F:phosphorelay sensor kinase activity"/>
    <property type="evidence" value="ECO:0007669"/>
    <property type="project" value="InterPro"/>
</dbReference>
<feature type="domain" description="Response regulatory" evidence="15">
    <location>
        <begin position="1111"/>
        <end position="1226"/>
    </location>
</feature>
<feature type="modified residue" description="4-aspartylphosphate" evidence="12">
    <location>
        <position position="1159"/>
    </location>
</feature>
<accession>A0A3B7MMD2</accession>
<dbReference type="InterPro" id="IPR011110">
    <property type="entry name" value="Reg_prop"/>
</dbReference>
<evidence type="ECO:0000313" key="17">
    <source>
        <dbReference type="Proteomes" id="UP000263900"/>
    </source>
</evidence>
<gene>
    <name evidence="16" type="ORF">D3H65_09010</name>
</gene>
<evidence type="ECO:0000256" key="11">
    <source>
        <dbReference type="ARBA" id="ARBA00023163"/>
    </source>
</evidence>
<dbReference type="CDD" id="cd00146">
    <property type="entry name" value="PKD"/>
    <property type="match status" value="1"/>
</dbReference>
<dbReference type="InterPro" id="IPR009057">
    <property type="entry name" value="Homeodomain-like_sf"/>
</dbReference>
<dbReference type="InterPro" id="IPR011123">
    <property type="entry name" value="Y_Y_Y"/>
</dbReference>
<dbReference type="Gene3D" id="2.130.10.10">
    <property type="entry name" value="YVTN repeat-like/Quinoprotein amine dehydrogenase"/>
    <property type="match status" value="2"/>
</dbReference>
<protein>
    <recommendedName>
        <fullName evidence="2">histidine kinase</fullName>
        <ecNumber evidence="2">2.7.13.3</ecNumber>
    </recommendedName>
</protein>
<dbReference type="RefSeq" id="WP_119049993.1">
    <property type="nucleotide sequence ID" value="NZ_CP032157.1"/>
</dbReference>
<evidence type="ECO:0000256" key="7">
    <source>
        <dbReference type="ARBA" id="ARBA00022840"/>
    </source>
</evidence>
<evidence type="ECO:0000259" key="13">
    <source>
        <dbReference type="PROSITE" id="PS01124"/>
    </source>
</evidence>
<dbReference type="PROSITE" id="PS50110">
    <property type="entry name" value="RESPONSE_REGULATORY"/>
    <property type="match status" value="1"/>
</dbReference>
<dbReference type="Gene3D" id="1.10.287.130">
    <property type="match status" value="1"/>
</dbReference>
<evidence type="ECO:0000256" key="2">
    <source>
        <dbReference type="ARBA" id="ARBA00012438"/>
    </source>
</evidence>
<dbReference type="SUPFAM" id="SSF52172">
    <property type="entry name" value="CheY-like"/>
    <property type="match status" value="1"/>
</dbReference>
<keyword evidence="9" id="KW-0805">Transcription regulation</keyword>
<dbReference type="InterPro" id="IPR005467">
    <property type="entry name" value="His_kinase_dom"/>
</dbReference>
<dbReference type="SUPFAM" id="SSF46689">
    <property type="entry name" value="Homeodomain-like"/>
    <property type="match status" value="1"/>
</dbReference>
<dbReference type="InterPro" id="IPR003661">
    <property type="entry name" value="HisK_dim/P_dom"/>
</dbReference>
<keyword evidence="11" id="KW-0804">Transcription</keyword>
<dbReference type="Pfam" id="PF00072">
    <property type="entry name" value="Response_reg"/>
    <property type="match status" value="1"/>
</dbReference>
<feature type="domain" description="Histidine kinase" evidence="14">
    <location>
        <begin position="853"/>
        <end position="1076"/>
    </location>
</feature>
<evidence type="ECO:0000256" key="12">
    <source>
        <dbReference type="PROSITE-ProRule" id="PRU00169"/>
    </source>
</evidence>
<dbReference type="GO" id="GO:0003700">
    <property type="term" value="F:DNA-binding transcription factor activity"/>
    <property type="evidence" value="ECO:0007669"/>
    <property type="project" value="InterPro"/>
</dbReference>
<keyword evidence="7" id="KW-0067">ATP-binding</keyword>
<dbReference type="EC" id="2.7.13.3" evidence="2"/>
<dbReference type="Gene3D" id="1.10.10.60">
    <property type="entry name" value="Homeodomain-like"/>
    <property type="match status" value="2"/>
</dbReference>
<dbReference type="InterPro" id="IPR036097">
    <property type="entry name" value="HisK_dim/P_sf"/>
</dbReference>
<keyword evidence="4" id="KW-0808">Transferase</keyword>
<evidence type="ECO:0000256" key="4">
    <source>
        <dbReference type="ARBA" id="ARBA00022679"/>
    </source>
</evidence>
<dbReference type="InterPro" id="IPR015943">
    <property type="entry name" value="WD40/YVTN_repeat-like_dom_sf"/>
</dbReference>
<reference evidence="16 17" key="1">
    <citation type="submission" date="2018-09" db="EMBL/GenBank/DDBJ databases">
        <title>Genome sequencing of strain 6GH32-13.</title>
        <authorList>
            <person name="Weon H.-Y."/>
            <person name="Heo J."/>
            <person name="Kwon S.-W."/>
        </authorList>
    </citation>
    <scope>NUCLEOTIDE SEQUENCE [LARGE SCALE GENOMIC DNA]</scope>
    <source>
        <strain evidence="16 17">5GH32-13</strain>
    </source>
</reference>
<keyword evidence="8" id="KW-0902">Two-component regulatory system</keyword>
<dbReference type="PANTHER" id="PTHR43547:SF2">
    <property type="entry name" value="HYBRID SIGNAL TRANSDUCTION HISTIDINE KINASE C"/>
    <property type="match status" value="1"/>
</dbReference>
<keyword evidence="6 16" id="KW-0418">Kinase</keyword>
<dbReference type="FunFam" id="3.30.565.10:FF:000037">
    <property type="entry name" value="Hybrid sensor histidine kinase/response regulator"/>
    <property type="match status" value="1"/>
</dbReference>
<keyword evidence="17" id="KW-1185">Reference proteome</keyword>
<evidence type="ECO:0000259" key="15">
    <source>
        <dbReference type="PROSITE" id="PS50110"/>
    </source>
</evidence>
<proteinExistence type="predicted"/>
<dbReference type="GO" id="GO:0043565">
    <property type="term" value="F:sequence-specific DNA binding"/>
    <property type="evidence" value="ECO:0007669"/>
    <property type="project" value="InterPro"/>
</dbReference>
<evidence type="ECO:0000256" key="9">
    <source>
        <dbReference type="ARBA" id="ARBA00023015"/>
    </source>
</evidence>
<dbReference type="Pfam" id="PF02518">
    <property type="entry name" value="HATPase_c"/>
    <property type="match status" value="1"/>
</dbReference>
<dbReference type="InterPro" id="IPR003594">
    <property type="entry name" value="HATPase_dom"/>
</dbReference>
<dbReference type="SMART" id="SM00342">
    <property type="entry name" value="HTH_ARAC"/>
    <property type="match status" value="1"/>
</dbReference>
<evidence type="ECO:0000256" key="8">
    <source>
        <dbReference type="ARBA" id="ARBA00023012"/>
    </source>
</evidence>
<dbReference type="KEGG" id="pseg:D3H65_09010"/>
<dbReference type="InterPro" id="IPR036890">
    <property type="entry name" value="HATPase_C_sf"/>
</dbReference>
<dbReference type="Gene3D" id="3.30.565.10">
    <property type="entry name" value="Histidine kinase-like ATPase, C-terminal domain"/>
    <property type="match status" value="1"/>
</dbReference>
<evidence type="ECO:0000256" key="1">
    <source>
        <dbReference type="ARBA" id="ARBA00000085"/>
    </source>
</evidence>
<dbReference type="EMBL" id="CP032157">
    <property type="protein sequence ID" value="AXY74106.1"/>
    <property type="molecule type" value="Genomic_DNA"/>
</dbReference>
<evidence type="ECO:0000256" key="3">
    <source>
        <dbReference type="ARBA" id="ARBA00022553"/>
    </source>
</evidence>
<dbReference type="CDD" id="cd16922">
    <property type="entry name" value="HATPase_EvgS-ArcB-TorS-like"/>
    <property type="match status" value="1"/>
</dbReference>
<dbReference type="SMART" id="SM00388">
    <property type="entry name" value="HisKA"/>
    <property type="match status" value="1"/>
</dbReference>
<dbReference type="Gene3D" id="3.40.50.2300">
    <property type="match status" value="1"/>
</dbReference>
<dbReference type="OrthoDB" id="1489484at2"/>
<keyword evidence="10" id="KW-0238">DNA-binding</keyword>
<dbReference type="Pfam" id="PF07495">
    <property type="entry name" value="Y_Y_Y"/>
    <property type="match status" value="1"/>
</dbReference>
<dbReference type="FunFam" id="2.60.40.10:FF:000791">
    <property type="entry name" value="Two-component system sensor histidine kinase/response regulator"/>
    <property type="match status" value="1"/>
</dbReference>
<feature type="domain" description="HTH araC/xylS-type" evidence="13">
    <location>
        <begin position="1258"/>
        <end position="1357"/>
    </location>
</feature>
<dbReference type="SUPFAM" id="SSF47384">
    <property type="entry name" value="Homodimeric domain of signal transducing histidine kinase"/>
    <property type="match status" value="1"/>
</dbReference>
<dbReference type="PROSITE" id="PS50109">
    <property type="entry name" value="HIS_KIN"/>
    <property type="match status" value="1"/>
</dbReference>
<evidence type="ECO:0000259" key="14">
    <source>
        <dbReference type="PROSITE" id="PS50109"/>
    </source>
</evidence>
<dbReference type="SMART" id="SM00387">
    <property type="entry name" value="HATPase_c"/>
    <property type="match status" value="1"/>
</dbReference>
<sequence length="1373" mass="153017">MPAIKYIALLLLSLIAVAGYSQPKHINFTSITVRDGLLSNSIFAIAKDSHGLMWFATTDGLNKYDGTNFTVYRNIPDDSTSLRANEILALHEDKAGNLWIGTGGGGMSLYNRQKNTFGHITFNNTGLTANAVIKSICSDYRGKLWIAPYASLYVMDTASRSVSEVFLPDANGNPVKTVVECIFEDSKHRIWIGTYDGLFRYTIATNSFRRFSYQEGDSSSLGHNHVRTIAEDRSGTIWAGTLNGLSKLLPDEQHFITYRHIAGNEASLSDNAVNCIMADNEGLLWVGTRNGVNAMHIATGKMSTYKTEDGNIFSLTGKAISCAWFDAAGIYWFGTFMRGINKYDKNINLFGLKLTSTFKKNGGPPLIVTSFAENPPGNVYVATYDGGLYEFNYRTGEVRQTAIRLNGKPVQPLTIMAVHMASANRLYIGTYGKGVIVLNTITGETAQITTGSAPGAPYNNDIYCFGEDSKGNTWVGTNGAGIHVIRDNKVVVTYSPAPSGPHERLLPINGYIRAIVEDPDKNIWIGTHGGGLAVYQPTGDTWTIYNQSNSQLPSNKIQSLLCDSHGMMWVGTDGGGLSLYYKQKKQFTRFTEKDGLQNTTIYQIVEDLQGQLWLSTNTGISSMDPASHKFRNFTSYNGVQNSNFFHGSGIRLSGGEIMFGGLEGINYFNPAQLTINRNVPEVLLTDLRISNKSVTAGEDAPIQEHVSIAKSIHLAYKQNFALSFVALNYTIPKQNSYAYRLEGFDKDWNYTGANNTASYTNLDPGEYTFRVKASNNDGVWSAKDTTIRIYVQPPWWRTTWAYLLYLVLIVSLALYSHYRVMAAIRKKLAMEQEQQQVKRLQELDRLKLKFLTNLSHDFRTPIALIAGPIEQLIDAEKTNTKLDKLHIIRRNAKRLLNLVNQLLDFRKLEEQELTVQLSKGEFVSFVKEVSESFRDLSERKHINFSFSSTVQHLVALFDPDKIERILFNLLSNAFKFTLEGGHISVVLEDSPERSDDKHEWVTLKVMDSGIGIPKETLDRIYDRFFQNDASAAILNYGTGIGLSITKEFVNMHGGTIQVESEPDNGTTFTIHLPLVRATEMAVAIPPSPPAVEKPVSSKKLGVSAHKKVLPIILLVEDNEDFRFYLKDNLSDSYMVIEAVNGKEGWQKALAHHPQLIISDISMPEVNGIDMINKLKSDKRTSHIPVILLTALNDQQQQIKGLAAGANDYITKPFDFEVLNAKIKSLLELNSAMKSTYVKQITLTGPDVRIHSSDAMLLQEIVLYLEQNIENPQLSVEGLSKQFGMSRSTLYTKLLQIAGQTPVEYIRSFRLEKATVLMEKSNMTIAEIAYQVGFTTPNYFARSFKQKFGMLPSEYIASLRNGHTGDSLSSQTTN</sequence>
<dbReference type="Pfam" id="PF07494">
    <property type="entry name" value="Reg_prop"/>
    <property type="match status" value="8"/>
</dbReference>
<keyword evidence="3 12" id="KW-0597">Phosphoprotein</keyword>
<dbReference type="InterPro" id="IPR018060">
    <property type="entry name" value="HTH_AraC"/>
</dbReference>
<keyword evidence="5" id="KW-0547">Nucleotide-binding</keyword>
<dbReference type="PROSITE" id="PS00041">
    <property type="entry name" value="HTH_ARAC_FAMILY_1"/>
    <property type="match status" value="1"/>
</dbReference>
<dbReference type="CDD" id="cd00082">
    <property type="entry name" value="HisKA"/>
    <property type="match status" value="1"/>
</dbReference>
<dbReference type="SMART" id="SM00448">
    <property type="entry name" value="REC"/>
    <property type="match status" value="1"/>
</dbReference>
<dbReference type="Pfam" id="PF00512">
    <property type="entry name" value="HisKA"/>
    <property type="match status" value="1"/>
</dbReference>
<dbReference type="InterPro" id="IPR011006">
    <property type="entry name" value="CheY-like_superfamily"/>
</dbReference>
<dbReference type="FunFam" id="1.10.287.130:FF:000045">
    <property type="entry name" value="Two-component system sensor histidine kinase/response regulator"/>
    <property type="match status" value="1"/>
</dbReference>
<dbReference type="InterPro" id="IPR004358">
    <property type="entry name" value="Sig_transdc_His_kin-like_C"/>
</dbReference>
<evidence type="ECO:0000256" key="6">
    <source>
        <dbReference type="ARBA" id="ARBA00022777"/>
    </source>
</evidence>
<dbReference type="PRINTS" id="PR00344">
    <property type="entry name" value="BCTRLSENSOR"/>
</dbReference>
<evidence type="ECO:0000256" key="5">
    <source>
        <dbReference type="ARBA" id="ARBA00022741"/>
    </source>
</evidence>
<name>A0A3B7MMD2_9BACT</name>
<dbReference type="PANTHER" id="PTHR43547">
    <property type="entry name" value="TWO-COMPONENT HISTIDINE KINASE"/>
    <property type="match status" value="1"/>
</dbReference>
<organism evidence="16 17">
    <name type="scientific">Paraflavitalea soli</name>
    <dbReference type="NCBI Taxonomy" id="2315862"/>
    <lineage>
        <taxon>Bacteria</taxon>
        <taxon>Pseudomonadati</taxon>
        <taxon>Bacteroidota</taxon>
        <taxon>Chitinophagia</taxon>
        <taxon>Chitinophagales</taxon>
        <taxon>Chitinophagaceae</taxon>
        <taxon>Paraflavitalea</taxon>
    </lineage>
</organism>
<evidence type="ECO:0000256" key="10">
    <source>
        <dbReference type="ARBA" id="ARBA00023125"/>
    </source>
</evidence>
<dbReference type="InterPro" id="IPR018062">
    <property type="entry name" value="HTH_AraC-typ_CS"/>
</dbReference>
<dbReference type="SUPFAM" id="SSF63829">
    <property type="entry name" value="Calcium-dependent phosphotriesterase"/>
    <property type="match status" value="3"/>
</dbReference>
<dbReference type="SUPFAM" id="SSF55874">
    <property type="entry name" value="ATPase domain of HSP90 chaperone/DNA topoisomerase II/histidine kinase"/>
    <property type="match status" value="1"/>
</dbReference>
<dbReference type="Gene3D" id="2.60.40.10">
    <property type="entry name" value="Immunoglobulins"/>
    <property type="match status" value="1"/>
</dbReference>
<dbReference type="GO" id="GO:0005524">
    <property type="term" value="F:ATP binding"/>
    <property type="evidence" value="ECO:0007669"/>
    <property type="project" value="UniProtKB-KW"/>
</dbReference>
<evidence type="ECO:0000313" key="16">
    <source>
        <dbReference type="EMBL" id="AXY74106.1"/>
    </source>
</evidence>
<dbReference type="InterPro" id="IPR013783">
    <property type="entry name" value="Ig-like_fold"/>
</dbReference>
<comment type="catalytic activity">
    <reaction evidence="1">
        <text>ATP + protein L-histidine = ADP + protein N-phospho-L-histidine.</text>
        <dbReference type="EC" id="2.7.13.3"/>
    </reaction>
</comment>
<dbReference type="Pfam" id="PF12833">
    <property type="entry name" value="HTH_18"/>
    <property type="match status" value="1"/>
</dbReference>